<keyword evidence="3" id="KW-1185">Reference proteome</keyword>
<organism evidence="2 3">
    <name type="scientific">Lolium multiflorum</name>
    <name type="common">Italian ryegrass</name>
    <name type="synonym">Lolium perenne subsp. multiflorum</name>
    <dbReference type="NCBI Taxonomy" id="4521"/>
    <lineage>
        <taxon>Eukaryota</taxon>
        <taxon>Viridiplantae</taxon>
        <taxon>Streptophyta</taxon>
        <taxon>Embryophyta</taxon>
        <taxon>Tracheophyta</taxon>
        <taxon>Spermatophyta</taxon>
        <taxon>Magnoliopsida</taxon>
        <taxon>Liliopsida</taxon>
        <taxon>Poales</taxon>
        <taxon>Poaceae</taxon>
        <taxon>BOP clade</taxon>
        <taxon>Pooideae</taxon>
        <taxon>Poodae</taxon>
        <taxon>Poeae</taxon>
        <taxon>Poeae Chloroplast Group 2 (Poeae type)</taxon>
        <taxon>Loliodinae</taxon>
        <taxon>Loliinae</taxon>
        <taxon>Lolium</taxon>
    </lineage>
</organism>
<accession>A0AAD8RM92</accession>
<comment type="caution">
    <text evidence="2">The sequence shown here is derived from an EMBL/GenBank/DDBJ whole genome shotgun (WGS) entry which is preliminary data.</text>
</comment>
<reference evidence="2" key="1">
    <citation type="submission" date="2023-07" db="EMBL/GenBank/DDBJ databases">
        <title>A chromosome-level genome assembly of Lolium multiflorum.</title>
        <authorList>
            <person name="Chen Y."/>
            <person name="Copetti D."/>
            <person name="Kolliker R."/>
            <person name="Studer B."/>
        </authorList>
    </citation>
    <scope>NUCLEOTIDE SEQUENCE</scope>
    <source>
        <strain evidence="2">02402/16</strain>
        <tissue evidence="2">Leaf</tissue>
    </source>
</reference>
<protein>
    <submittedName>
        <fullName evidence="2">Uncharacterized protein</fullName>
    </submittedName>
</protein>
<name>A0AAD8RM92_LOLMU</name>
<proteinExistence type="predicted"/>
<dbReference type="EMBL" id="JAUUTY010000005">
    <property type="protein sequence ID" value="KAK1627689.1"/>
    <property type="molecule type" value="Genomic_DNA"/>
</dbReference>
<keyword evidence="1" id="KW-0812">Transmembrane</keyword>
<keyword evidence="1" id="KW-1133">Transmembrane helix</keyword>
<evidence type="ECO:0000313" key="3">
    <source>
        <dbReference type="Proteomes" id="UP001231189"/>
    </source>
</evidence>
<gene>
    <name evidence="2" type="ORF">QYE76_002004</name>
</gene>
<feature type="transmembrane region" description="Helical" evidence="1">
    <location>
        <begin position="93"/>
        <end position="113"/>
    </location>
</feature>
<keyword evidence="1" id="KW-0472">Membrane</keyword>
<dbReference type="AlphaFoldDB" id="A0AAD8RM92"/>
<sequence length="122" mass="12997">MILMELPPVHRGLGEPNVSDLGLDYQGDSPWILDSGRVSFATPSDTLLGPIEPARDVSDDNVHGNCTGQNFLVAQVTHSIEGAECAGVATETILGVLLVLAMFLVLVIVVIFLDSSRLLDLL</sequence>
<evidence type="ECO:0000313" key="2">
    <source>
        <dbReference type="EMBL" id="KAK1627689.1"/>
    </source>
</evidence>
<evidence type="ECO:0000256" key="1">
    <source>
        <dbReference type="SAM" id="Phobius"/>
    </source>
</evidence>
<dbReference type="Proteomes" id="UP001231189">
    <property type="component" value="Unassembled WGS sequence"/>
</dbReference>